<feature type="compositionally biased region" description="Basic residues" evidence="1">
    <location>
        <begin position="164"/>
        <end position="173"/>
    </location>
</feature>
<feature type="compositionally biased region" description="Low complexity" evidence="1">
    <location>
        <begin position="271"/>
        <end position="282"/>
    </location>
</feature>
<accession>A0A6J4NVY1</accession>
<dbReference type="AlphaFoldDB" id="A0A6J4NVY1"/>
<dbReference type="EMBL" id="CADCUM010000109">
    <property type="protein sequence ID" value="CAA9398753.1"/>
    <property type="molecule type" value="Genomic_DNA"/>
</dbReference>
<proteinExistence type="predicted"/>
<feature type="non-terminal residue" evidence="2">
    <location>
        <position position="282"/>
    </location>
</feature>
<feature type="compositionally biased region" description="Basic and acidic residues" evidence="1">
    <location>
        <begin position="82"/>
        <end position="91"/>
    </location>
</feature>
<feature type="compositionally biased region" description="Pro residues" evidence="1">
    <location>
        <begin position="1"/>
        <end position="12"/>
    </location>
</feature>
<reference evidence="2" key="1">
    <citation type="submission" date="2020-02" db="EMBL/GenBank/DDBJ databases">
        <authorList>
            <person name="Meier V. D."/>
        </authorList>
    </citation>
    <scope>NUCLEOTIDE SEQUENCE</scope>
    <source>
        <strain evidence="2">AVDCRST_MAG32</strain>
    </source>
</reference>
<feature type="compositionally biased region" description="Basic residues" evidence="1">
    <location>
        <begin position="195"/>
        <end position="204"/>
    </location>
</feature>
<evidence type="ECO:0000256" key="1">
    <source>
        <dbReference type="SAM" id="MobiDB-lite"/>
    </source>
</evidence>
<dbReference type="GO" id="GO:0016491">
    <property type="term" value="F:oxidoreductase activity"/>
    <property type="evidence" value="ECO:0007669"/>
    <property type="project" value="UniProtKB-KW"/>
</dbReference>
<protein>
    <submittedName>
        <fullName evidence="2">Butyryl-CoA dehydrogenase</fullName>
        <ecNumber evidence="2">1.3.99.2</ecNumber>
    </submittedName>
</protein>
<dbReference type="EC" id="1.3.99.2" evidence="2"/>
<organism evidence="2">
    <name type="scientific">uncultured Nocardioides sp</name>
    <dbReference type="NCBI Taxonomy" id="198441"/>
    <lineage>
        <taxon>Bacteria</taxon>
        <taxon>Bacillati</taxon>
        <taxon>Actinomycetota</taxon>
        <taxon>Actinomycetes</taxon>
        <taxon>Propionibacteriales</taxon>
        <taxon>Nocardioidaceae</taxon>
        <taxon>Nocardioides</taxon>
        <taxon>environmental samples</taxon>
    </lineage>
</organism>
<gene>
    <name evidence="2" type="ORF">AVDCRST_MAG32-2721</name>
</gene>
<feature type="region of interest" description="Disordered" evidence="1">
    <location>
        <begin position="1"/>
        <end position="282"/>
    </location>
</feature>
<feature type="compositionally biased region" description="Low complexity" evidence="1">
    <location>
        <begin position="134"/>
        <end position="163"/>
    </location>
</feature>
<name>A0A6J4NVY1_9ACTN</name>
<feature type="compositionally biased region" description="Basic residues" evidence="1">
    <location>
        <begin position="43"/>
        <end position="52"/>
    </location>
</feature>
<feature type="compositionally biased region" description="Basic residues" evidence="1">
    <location>
        <begin position="241"/>
        <end position="262"/>
    </location>
</feature>
<evidence type="ECO:0000313" key="2">
    <source>
        <dbReference type="EMBL" id="CAA9398753.1"/>
    </source>
</evidence>
<feature type="compositionally biased region" description="Basic and acidic residues" evidence="1">
    <location>
        <begin position="227"/>
        <end position="236"/>
    </location>
</feature>
<feature type="non-terminal residue" evidence="2">
    <location>
        <position position="1"/>
    </location>
</feature>
<sequence>APRLPLPAPVGRPRPARPRQQRDVRRLPPGGAGRPVPHARPGQSRRRPRRGSRGGAARGDLRVVADVPPGAGLDRVLGHRGARGELHDGLRGLRRGRGRRAAGLPARPHRADAVRLRQRAPQAAPRRRARRPRAAAGARRPGASGPAGRTAGGARRSLPGARALLRRRRLRPRQQREVLRVLPGGPDPPADGAARARRRRRSPPRGRADGRRLPPADPVPGGALRLPDLDLPRRPDLGGLRVRRARRRGGARTGARRRRVHGRRDGPPDPGAGRLPAGDGRL</sequence>
<keyword evidence="2" id="KW-0560">Oxidoreductase</keyword>